<organism evidence="1 2">
    <name type="scientific">Cichorium intybus</name>
    <name type="common">Chicory</name>
    <dbReference type="NCBI Taxonomy" id="13427"/>
    <lineage>
        <taxon>Eukaryota</taxon>
        <taxon>Viridiplantae</taxon>
        <taxon>Streptophyta</taxon>
        <taxon>Embryophyta</taxon>
        <taxon>Tracheophyta</taxon>
        <taxon>Spermatophyta</taxon>
        <taxon>Magnoliopsida</taxon>
        <taxon>eudicotyledons</taxon>
        <taxon>Gunneridae</taxon>
        <taxon>Pentapetalae</taxon>
        <taxon>asterids</taxon>
        <taxon>campanulids</taxon>
        <taxon>Asterales</taxon>
        <taxon>Asteraceae</taxon>
        <taxon>Cichorioideae</taxon>
        <taxon>Cichorieae</taxon>
        <taxon>Cichoriinae</taxon>
        <taxon>Cichorium</taxon>
    </lineage>
</organism>
<dbReference type="EMBL" id="CM042011">
    <property type="protein sequence ID" value="KAI3764335.1"/>
    <property type="molecule type" value="Genomic_DNA"/>
</dbReference>
<evidence type="ECO:0000313" key="1">
    <source>
        <dbReference type="EMBL" id="KAI3764335.1"/>
    </source>
</evidence>
<reference evidence="2" key="1">
    <citation type="journal article" date="2022" name="Mol. Ecol. Resour.">
        <title>The genomes of chicory, endive, great burdock and yacon provide insights into Asteraceae palaeo-polyploidization history and plant inulin production.</title>
        <authorList>
            <person name="Fan W."/>
            <person name="Wang S."/>
            <person name="Wang H."/>
            <person name="Wang A."/>
            <person name="Jiang F."/>
            <person name="Liu H."/>
            <person name="Zhao H."/>
            <person name="Xu D."/>
            <person name="Zhang Y."/>
        </authorList>
    </citation>
    <scope>NUCLEOTIDE SEQUENCE [LARGE SCALE GENOMIC DNA]</scope>
    <source>
        <strain evidence="2">cv. Punajuju</strain>
    </source>
</reference>
<reference evidence="1 2" key="2">
    <citation type="journal article" date="2022" name="Mol. Ecol. Resour.">
        <title>The genomes of chicory, endive, great burdock and yacon provide insights into Asteraceae paleo-polyploidization history and plant inulin production.</title>
        <authorList>
            <person name="Fan W."/>
            <person name="Wang S."/>
            <person name="Wang H."/>
            <person name="Wang A."/>
            <person name="Jiang F."/>
            <person name="Liu H."/>
            <person name="Zhao H."/>
            <person name="Xu D."/>
            <person name="Zhang Y."/>
        </authorList>
    </citation>
    <scope>NUCLEOTIDE SEQUENCE [LARGE SCALE GENOMIC DNA]</scope>
    <source>
        <strain evidence="2">cv. Punajuju</strain>
        <tissue evidence="1">Leaves</tissue>
    </source>
</reference>
<accession>A0ACB9F064</accession>
<gene>
    <name evidence="1" type="ORF">L2E82_14342</name>
</gene>
<protein>
    <submittedName>
        <fullName evidence="1">Uncharacterized protein</fullName>
    </submittedName>
</protein>
<evidence type="ECO:0000313" key="2">
    <source>
        <dbReference type="Proteomes" id="UP001055811"/>
    </source>
</evidence>
<comment type="caution">
    <text evidence="1">The sequence shown here is derived from an EMBL/GenBank/DDBJ whole genome shotgun (WGS) entry which is preliminary data.</text>
</comment>
<dbReference type="Proteomes" id="UP001055811">
    <property type="component" value="Linkage Group LG03"/>
</dbReference>
<keyword evidence="2" id="KW-1185">Reference proteome</keyword>
<sequence>MDPSTTTPLQNQNSRCQNHLHRKQQTKHKSEFWLPKSSPKQLLVHQKHPSQTKLQAFANIVDDLEASVKNGIQIEDPGMFSSLLETSFLLEAIEQGIHIHLLIPKTLLRRNVGISSKLLRLYASNGYIEEAHQVFDYMSNRNLSAFYTFAIAFSSQLQPAKSPVFIECLLMVSSEKRRGISGVFCIINFIIKVSCLAEFKRLERLDLTFNSLLSLEVLNAGSNML</sequence>
<name>A0ACB9F064_CICIN</name>
<proteinExistence type="predicted"/>